<evidence type="ECO:0008006" key="3">
    <source>
        <dbReference type="Google" id="ProtNLM"/>
    </source>
</evidence>
<sequence length="297" mass="33746">METKLQVITLKQLPIIEEHLQLVKADVEARTKNAMQLVCTEETRGDVKKIRAELGKEFTAMEEQRKRVKEAIMEPYNQFEAVYKDCISDPYKKADAELKRRVDEVEAGLKADKTKAVQAYFDELCKANNLPWLQFEQMNLKIGLSTSVNGVKTALTSTVLKIAEEVQELSRHEDAAELLVEYKKSLNVALALSTVRARHEQIELQKQQEAERRAALEQQQAAEEKVQQAIAEAQETQPDAVQPPVEEVHVPDEEPLTETHAAAQDVYEVKFAVRGTIEQLKKLKQFIAQEGMSYDDI</sequence>
<evidence type="ECO:0000256" key="1">
    <source>
        <dbReference type="SAM" id="Coils"/>
    </source>
</evidence>
<dbReference type="EMBL" id="BK055796">
    <property type="protein sequence ID" value="DAE92799.1"/>
    <property type="molecule type" value="Genomic_DNA"/>
</dbReference>
<dbReference type="Pfam" id="PF07083">
    <property type="entry name" value="DUF1351"/>
    <property type="match status" value="1"/>
</dbReference>
<protein>
    <recommendedName>
        <fullName evidence="3">DUF1351 domain-containing protein</fullName>
    </recommendedName>
</protein>
<accession>A0A8S5RU57</accession>
<proteinExistence type="predicted"/>
<reference evidence="2" key="1">
    <citation type="journal article" date="2021" name="Proc. Natl. Acad. Sci. U.S.A.">
        <title>A Catalog of Tens of Thousands of Viruses from Human Metagenomes Reveals Hidden Associations with Chronic Diseases.</title>
        <authorList>
            <person name="Tisza M.J."/>
            <person name="Buck C.B."/>
        </authorList>
    </citation>
    <scope>NUCLEOTIDE SEQUENCE</scope>
    <source>
        <strain evidence="2">Cttzo28</strain>
    </source>
</reference>
<dbReference type="InterPro" id="IPR009785">
    <property type="entry name" value="Prophage_Lj928_Orf309"/>
</dbReference>
<keyword evidence="1" id="KW-0175">Coiled coil</keyword>
<evidence type="ECO:0000313" key="2">
    <source>
        <dbReference type="EMBL" id="DAE92799.1"/>
    </source>
</evidence>
<feature type="coiled-coil region" evidence="1">
    <location>
        <begin position="199"/>
        <end position="236"/>
    </location>
</feature>
<name>A0A8S5RU57_9CAUD</name>
<organism evidence="2">
    <name type="scientific">Ackermannviridae sp</name>
    <dbReference type="NCBI Taxonomy" id="2831612"/>
    <lineage>
        <taxon>Viruses</taxon>
        <taxon>Duplodnaviria</taxon>
        <taxon>Heunggongvirae</taxon>
        <taxon>Uroviricota</taxon>
        <taxon>Caudoviricetes</taxon>
        <taxon>Pantevenvirales</taxon>
        <taxon>Ackermannviridae</taxon>
    </lineage>
</organism>